<evidence type="ECO:0000313" key="4">
    <source>
        <dbReference type="Proteomes" id="UP000321199"/>
    </source>
</evidence>
<dbReference type="InterPro" id="IPR007055">
    <property type="entry name" value="BON_dom"/>
</dbReference>
<evidence type="ECO:0000259" key="2">
    <source>
        <dbReference type="PROSITE" id="PS50914"/>
    </source>
</evidence>
<dbReference type="EMBL" id="CP042344">
    <property type="protein sequence ID" value="QEA12654.1"/>
    <property type="molecule type" value="Genomic_DNA"/>
</dbReference>
<dbReference type="PROSITE" id="PS50914">
    <property type="entry name" value="BON"/>
    <property type="match status" value="2"/>
</dbReference>
<dbReference type="Pfam" id="PF04972">
    <property type="entry name" value="BON"/>
    <property type="match status" value="2"/>
</dbReference>
<dbReference type="OrthoDB" id="5294487at2"/>
<protein>
    <submittedName>
        <fullName evidence="3">BON domain-containing protein</fullName>
    </submittedName>
</protein>
<dbReference type="PANTHER" id="PTHR34606:SF4">
    <property type="entry name" value="OUTER MEMBRANE LIPOPROTEIN DOLP"/>
    <property type="match status" value="1"/>
</dbReference>
<gene>
    <name evidence="3" type="ORF">FOZ74_06205</name>
</gene>
<feature type="domain" description="BON" evidence="2">
    <location>
        <begin position="128"/>
        <end position="196"/>
    </location>
</feature>
<dbReference type="AlphaFoldDB" id="A0A5B8RVG3"/>
<dbReference type="Gene3D" id="3.40.1520.20">
    <property type="match status" value="1"/>
</dbReference>
<accession>A0A5B8RVG3</accession>
<reference evidence="3 4" key="1">
    <citation type="submission" date="2019-07" db="EMBL/GenBank/DDBJ databases">
        <title>Complete genome sequence of Comamonas sp. NLF 7-7 isolated from livestock.</title>
        <authorList>
            <person name="Kim D.H."/>
            <person name="Kim J.G."/>
        </authorList>
    </citation>
    <scope>NUCLEOTIDE SEQUENCE [LARGE SCALE GENOMIC DNA]</scope>
    <source>
        <strain evidence="3 4">NLF 7-7</strain>
    </source>
</reference>
<organism evidence="3 4">
    <name type="scientific">Comamonas flocculans</name>
    <dbReference type="NCBI Taxonomy" id="2597701"/>
    <lineage>
        <taxon>Bacteria</taxon>
        <taxon>Pseudomonadati</taxon>
        <taxon>Pseudomonadota</taxon>
        <taxon>Betaproteobacteria</taxon>
        <taxon>Burkholderiales</taxon>
        <taxon>Comamonadaceae</taxon>
        <taxon>Comamonas</taxon>
    </lineage>
</organism>
<feature type="compositionally biased region" description="Low complexity" evidence="1">
    <location>
        <begin position="202"/>
        <end position="217"/>
    </location>
</feature>
<dbReference type="Proteomes" id="UP000321199">
    <property type="component" value="Chromosome"/>
</dbReference>
<dbReference type="PROSITE" id="PS51257">
    <property type="entry name" value="PROKAR_LIPOPROTEIN"/>
    <property type="match status" value="1"/>
</dbReference>
<dbReference type="KEGG" id="cof:FOZ74_06205"/>
<name>A0A5B8RVG3_9BURK</name>
<feature type="domain" description="BON" evidence="2">
    <location>
        <begin position="52"/>
        <end position="119"/>
    </location>
</feature>
<dbReference type="RefSeq" id="WP_146912249.1">
    <property type="nucleotide sequence ID" value="NZ_CP042344.1"/>
</dbReference>
<dbReference type="InterPro" id="IPR051686">
    <property type="entry name" value="Lipoprotein_DolP"/>
</dbReference>
<feature type="region of interest" description="Disordered" evidence="1">
    <location>
        <begin position="202"/>
        <end position="236"/>
    </location>
</feature>
<evidence type="ECO:0000313" key="3">
    <source>
        <dbReference type="EMBL" id="QEA12654.1"/>
    </source>
</evidence>
<sequence>MTLRFSSLLRIVLVGAGLASALSACVPLVVGTGAAVGAMVATDPRTTGTQLEDEGIELRASSQIRDTLGDRVHVNITSYSRQVLITGEVPTEADKQRVQNIVREVANVKSVVNALGIMPNSSLSERSNDTYITGKVRAKLIDLNDLVATNAFKVVTERGEVFLMGHVTQYQAAQLTEATRSIDGVRKVVRVFEIVPGSAAAPAASPAAAPAPVTSPAESGGVTITPIPATNIRTEN</sequence>
<dbReference type="PANTHER" id="PTHR34606">
    <property type="entry name" value="BON DOMAIN-CONTAINING PROTEIN"/>
    <property type="match status" value="1"/>
</dbReference>
<evidence type="ECO:0000256" key="1">
    <source>
        <dbReference type="SAM" id="MobiDB-lite"/>
    </source>
</evidence>
<keyword evidence="4" id="KW-1185">Reference proteome</keyword>
<proteinExistence type="predicted"/>